<dbReference type="EnsemblPlants" id="Pp3c16_20939V3.1">
    <property type="protein sequence ID" value="PAC:32985111.CDS.1"/>
    <property type="gene ID" value="Pp3c16_20939"/>
</dbReference>
<accession>A0A2K1J9H9</accession>
<dbReference type="PaxDb" id="3218-PP1S4_29V6.1"/>
<keyword evidence="3" id="KW-1185">Reference proteome</keyword>
<organism evidence="1">
    <name type="scientific">Physcomitrium patens</name>
    <name type="common">Spreading-leaved earth moss</name>
    <name type="synonym">Physcomitrella patens</name>
    <dbReference type="NCBI Taxonomy" id="3218"/>
    <lineage>
        <taxon>Eukaryota</taxon>
        <taxon>Viridiplantae</taxon>
        <taxon>Streptophyta</taxon>
        <taxon>Embryophyta</taxon>
        <taxon>Bryophyta</taxon>
        <taxon>Bryophytina</taxon>
        <taxon>Bryopsida</taxon>
        <taxon>Funariidae</taxon>
        <taxon>Funariales</taxon>
        <taxon>Funariaceae</taxon>
        <taxon>Physcomitrium</taxon>
    </lineage>
</organism>
<dbReference type="Gramene" id="Pp3c16_20939V3.1">
    <property type="protein sequence ID" value="PAC:32985111.CDS.1"/>
    <property type="gene ID" value="Pp3c16_20939"/>
</dbReference>
<evidence type="ECO:0000313" key="1">
    <source>
        <dbReference type="EMBL" id="PNR38184.1"/>
    </source>
</evidence>
<gene>
    <name evidence="1" type="ORF">PHYPA_021295</name>
</gene>
<reference evidence="1 3" key="1">
    <citation type="journal article" date="2008" name="Science">
        <title>The Physcomitrella genome reveals evolutionary insights into the conquest of land by plants.</title>
        <authorList>
            <person name="Rensing S."/>
            <person name="Lang D."/>
            <person name="Zimmer A."/>
            <person name="Terry A."/>
            <person name="Salamov A."/>
            <person name="Shapiro H."/>
            <person name="Nishiyama T."/>
            <person name="Perroud P.-F."/>
            <person name="Lindquist E."/>
            <person name="Kamisugi Y."/>
            <person name="Tanahashi T."/>
            <person name="Sakakibara K."/>
            <person name="Fujita T."/>
            <person name="Oishi K."/>
            <person name="Shin-I T."/>
            <person name="Kuroki Y."/>
            <person name="Toyoda A."/>
            <person name="Suzuki Y."/>
            <person name="Hashimoto A."/>
            <person name="Yamaguchi K."/>
            <person name="Sugano A."/>
            <person name="Kohara Y."/>
            <person name="Fujiyama A."/>
            <person name="Anterola A."/>
            <person name="Aoki S."/>
            <person name="Ashton N."/>
            <person name="Barbazuk W.B."/>
            <person name="Barker E."/>
            <person name="Bennetzen J."/>
            <person name="Bezanilla M."/>
            <person name="Blankenship R."/>
            <person name="Cho S.H."/>
            <person name="Dutcher S."/>
            <person name="Estelle M."/>
            <person name="Fawcett J.A."/>
            <person name="Gundlach H."/>
            <person name="Hanada K."/>
            <person name="Heyl A."/>
            <person name="Hicks K.A."/>
            <person name="Hugh J."/>
            <person name="Lohr M."/>
            <person name="Mayer K."/>
            <person name="Melkozernov A."/>
            <person name="Murata T."/>
            <person name="Nelson D."/>
            <person name="Pils B."/>
            <person name="Prigge M."/>
            <person name="Reiss B."/>
            <person name="Renner T."/>
            <person name="Rombauts S."/>
            <person name="Rushton P."/>
            <person name="Sanderfoot A."/>
            <person name="Schween G."/>
            <person name="Shiu S.-H."/>
            <person name="Stueber K."/>
            <person name="Theodoulou F.L."/>
            <person name="Tu H."/>
            <person name="Van de Peer Y."/>
            <person name="Verrier P.J."/>
            <person name="Waters E."/>
            <person name="Wood A."/>
            <person name="Yang L."/>
            <person name="Cove D."/>
            <person name="Cuming A."/>
            <person name="Hasebe M."/>
            <person name="Lucas S."/>
            <person name="Mishler D.B."/>
            <person name="Reski R."/>
            <person name="Grigoriev I."/>
            <person name="Quatrano R.S."/>
            <person name="Boore J.L."/>
        </authorList>
    </citation>
    <scope>NUCLEOTIDE SEQUENCE [LARGE SCALE GENOMIC DNA]</scope>
    <source>
        <strain evidence="2 3">cv. Gransden 2004</strain>
    </source>
</reference>
<evidence type="ECO:0000313" key="3">
    <source>
        <dbReference type="Proteomes" id="UP000006727"/>
    </source>
</evidence>
<dbReference type="InParanoid" id="A0A2K1J9H9"/>
<dbReference type="AlphaFoldDB" id="A0A2K1J9H9"/>
<proteinExistence type="predicted"/>
<dbReference type="EMBL" id="ABEU02000016">
    <property type="protein sequence ID" value="PNR38184.1"/>
    <property type="molecule type" value="Genomic_DNA"/>
</dbReference>
<reference evidence="2" key="3">
    <citation type="submission" date="2020-12" db="UniProtKB">
        <authorList>
            <consortium name="EnsemblPlants"/>
        </authorList>
    </citation>
    <scope>IDENTIFICATION</scope>
</reference>
<name>A0A2K1J9H9_PHYPA</name>
<sequence length="100" mass="10732">MSSSCGDGSGMCRACVWITVRWVHSVAVHQRSVGGVMDVDQRKAGVASDGAETMWLKLRRHFARWTRSVRGQTAKSGGKACLGRHLSVHAAVAATHSSRA</sequence>
<dbReference type="Proteomes" id="UP000006727">
    <property type="component" value="Chromosome 16"/>
</dbReference>
<protein>
    <submittedName>
        <fullName evidence="1 2">Uncharacterized protein</fullName>
    </submittedName>
</protein>
<evidence type="ECO:0000313" key="2">
    <source>
        <dbReference type="EnsemblPlants" id="PAC:32985111.CDS.1"/>
    </source>
</evidence>
<reference evidence="1 3" key="2">
    <citation type="journal article" date="2018" name="Plant J.">
        <title>The Physcomitrella patens chromosome-scale assembly reveals moss genome structure and evolution.</title>
        <authorList>
            <person name="Lang D."/>
            <person name="Ullrich K.K."/>
            <person name="Murat F."/>
            <person name="Fuchs J."/>
            <person name="Jenkins J."/>
            <person name="Haas F.B."/>
            <person name="Piednoel M."/>
            <person name="Gundlach H."/>
            <person name="Van Bel M."/>
            <person name="Meyberg R."/>
            <person name="Vives C."/>
            <person name="Morata J."/>
            <person name="Symeonidi A."/>
            <person name="Hiss M."/>
            <person name="Muchero W."/>
            <person name="Kamisugi Y."/>
            <person name="Saleh O."/>
            <person name="Blanc G."/>
            <person name="Decker E.L."/>
            <person name="van Gessel N."/>
            <person name="Grimwood J."/>
            <person name="Hayes R.D."/>
            <person name="Graham S.W."/>
            <person name="Gunter L.E."/>
            <person name="McDaniel S.F."/>
            <person name="Hoernstein S.N.W."/>
            <person name="Larsson A."/>
            <person name="Li F.W."/>
            <person name="Perroud P.F."/>
            <person name="Phillips J."/>
            <person name="Ranjan P."/>
            <person name="Rokshar D.S."/>
            <person name="Rothfels C.J."/>
            <person name="Schneider L."/>
            <person name="Shu S."/>
            <person name="Stevenson D.W."/>
            <person name="Thummler F."/>
            <person name="Tillich M."/>
            <person name="Villarreal Aguilar J.C."/>
            <person name="Widiez T."/>
            <person name="Wong G.K."/>
            <person name="Wymore A."/>
            <person name="Zhang Y."/>
            <person name="Zimmer A.D."/>
            <person name="Quatrano R.S."/>
            <person name="Mayer K.F.X."/>
            <person name="Goodstein D."/>
            <person name="Casacuberta J.M."/>
            <person name="Vandepoele K."/>
            <person name="Reski R."/>
            <person name="Cuming A.C."/>
            <person name="Tuskan G.A."/>
            <person name="Maumus F."/>
            <person name="Salse J."/>
            <person name="Schmutz J."/>
            <person name="Rensing S.A."/>
        </authorList>
    </citation>
    <scope>NUCLEOTIDE SEQUENCE [LARGE SCALE GENOMIC DNA]</scope>
    <source>
        <strain evidence="2 3">cv. Gransden 2004</strain>
    </source>
</reference>